<evidence type="ECO:0000313" key="3">
    <source>
        <dbReference type="Proteomes" id="UP000308181"/>
    </source>
</evidence>
<protein>
    <submittedName>
        <fullName evidence="2">Uncharacterized protein</fullName>
    </submittedName>
</protein>
<proteinExistence type="predicted"/>
<dbReference type="AlphaFoldDB" id="A0A4U1C1N1"/>
<dbReference type="EMBL" id="SWBP01000002">
    <property type="protein sequence ID" value="TKB99131.1"/>
    <property type="molecule type" value="Genomic_DNA"/>
</dbReference>
<organism evidence="2 3">
    <name type="scientific">Pedobacter cryophilus</name>
    <dbReference type="NCBI Taxonomy" id="2571271"/>
    <lineage>
        <taxon>Bacteria</taxon>
        <taxon>Pseudomonadati</taxon>
        <taxon>Bacteroidota</taxon>
        <taxon>Sphingobacteriia</taxon>
        <taxon>Sphingobacteriales</taxon>
        <taxon>Sphingobacteriaceae</taxon>
        <taxon>Pedobacter</taxon>
    </lineage>
</organism>
<evidence type="ECO:0000313" key="2">
    <source>
        <dbReference type="EMBL" id="TKB99131.1"/>
    </source>
</evidence>
<accession>A0A4U1C1N1</accession>
<gene>
    <name evidence="2" type="ORF">FA046_08465</name>
</gene>
<dbReference type="Proteomes" id="UP000308181">
    <property type="component" value="Unassembled WGS sequence"/>
</dbReference>
<name>A0A4U1C1N1_9SPHI</name>
<comment type="caution">
    <text evidence="2">The sequence shown here is derived from an EMBL/GenBank/DDBJ whole genome shotgun (WGS) entry which is preliminary data.</text>
</comment>
<keyword evidence="1" id="KW-0812">Transmembrane</keyword>
<reference evidence="2 3" key="1">
    <citation type="submission" date="2019-04" db="EMBL/GenBank/DDBJ databases">
        <title>Pedobacter sp. AR-3-17 sp. nov., isolated from Arctic soil.</title>
        <authorList>
            <person name="Dahal R.H."/>
            <person name="Kim D.-U."/>
        </authorList>
    </citation>
    <scope>NUCLEOTIDE SEQUENCE [LARGE SCALE GENOMIC DNA]</scope>
    <source>
        <strain evidence="2 3">AR-3-17</strain>
    </source>
</reference>
<sequence>MKRKGCLIPLVIGILLIILLIYGIFTSFDPVYSSTKIKQKIGGVLICNTIYNADHHTWQYDVNYKYQASNDSVYEIGQGTYYSREWNQDEQLIKYGKWIILKTGNWAGSDKIIVGNLKSKEWTEYKFTPENIEKSNIWTSSQTHSLLNYCCAESYITKINNGEIIVQYKFRIDENNTDLMGTRNIKYQIDTASGDPNMTGITVDK</sequence>
<keyword evidence="1" id="KW-0472">Membrane</keyword>
<dbReference type="OrthoDB" id="796360at2"/>
<feature type="transmembrane region" description="Helical" evidence="1">
    <location>
        <begin position="7"/>
        <end position="25"/>
    </location>
</feature>
<dbReference type="RefSeq" id="WP_136825942.1">
    <property type="nucleotide sequence ID" value="NZ_SWBP01000002.1"/>
</dbReference>
<keyword evidence="3" id="KW-1185">Reference proteome</keyword>
<evidence type="ECO:0000256" key="1">
    <source>
        <dbReference type="SAM" id="Phobius"/>
    </source>
</evidence>
<keyword evidence="1" id="KW-1133">Transmembrane helix</keyword>